<accession>A0ABP8J6A5</accession>
<name>A0ABP8J6A5_9ACTN</name>
<protein>
    <submittedName>
        <fullName evidence="1">Uncharacterized protein</fullName>
    </submittedName>
</protein>
<evidence type="ECO:0000313" key="1">
    <source>
        <dbReference type="EMBL" id="GAA4385857.1"/>
    </source>
</evidence>
<dbReference type="Proteomes" id="UP001500635">
    <property type="component" value="Unassembled WGS sequence"/>
</dbReference>
<gene>
    <name evidence="1" type="ORF">GCM10023147_08190</name>
</gene>
<organism evidence="1 2">
    <name type="scientific">Tsukamurella soli</name>
    <dbReference type="NCBI Taxonomy" id="644556"/>
    <lineage>
        <taxon>Bacteria</taxon>
        <taxon>Bacillati</taxon>
        <taxon>Actinomycetota</taxon>
        <taxon>Actinomycetes</taxon>
        <taxon>Mycobacteriales</taxon>
        <taxon>Tsukamurellaceae</taxon>
        <taxon>Tsukamurella</taxon>
    </lineage>
</organism>
<proteinExistence type="predicted"/>
<sequence>MSEQVENVVPVWTLTTTEVDMQVAVDESSMTPQRLTELRSALALFADAPIATLEVHPRPRDLDRSHGIPFGAMSPLARHLGTLISGAAKSTSSAATGEALYRMVVPAKVAAQIGSGVLSPMASSAVSGGVHSALVGAKGIAAQASFIPAVGVGAAGAATAGIGALTVAAPLMLMAVAAGASVYAEYQRKQAIDRLTTLLEKLHADRLDDERNRLDGCRNAIDKATAVLLDQGRIGASLGLDSAVHAIDTEIASAERRLAQWRRSLATLRGDTIELAALNRALPGIDAPDSEFYAHLELARLAIALKRRVLVLQAVEHAQLNEGNPFDNFVAALELDSQNLDKLVASLDSLLYRLSTVRIDRSHGVFDFTFGSGDVDKLLNTAHRLRALSDSVSPIEQPKDVAIEIAREADGSILVFPAIAAQATPMPGRRHVGADASIG</sequence>
<dbReference type="EMBL" id="BAABFR010000008">
    <property type="protein sequence ID" value="GAA4385857.1"/>
    <property type="molecule type" value="Genomic_DNA"/>
</dbReference>
<evidence type="ECO:0000313" key="2">
    <source>
        <dbReference type="Proteomes" id="UP001500635"/>
    </source>
</evidence>
<comment type="caution">
    <text evidence="1">The sequence shown here is derived from an EMBL/GenBank/DDBJ whole genome shotgun (WGS) entry which is preliminary data.</text>
</comment>
<keyword evidence="2" id="KW-1185">Reference proteome</keyword>
<reference evidence="2" key="1">
    <citation type="journal article" date="2019" name="Int. J. Syst. Evol. Microbiol.">
        <title>The Global Catalogue of Microorganisms (GCM) 10K type strain sequencing project: providing services to taxonomists for standard genome sequencing and annotation.</title>
        <authorList>
            <consortium name="The Broad Institute Genomics Platform"/>
            <consortium name="The Broad Institute Genome Sequencing Center for Infectious Disease"/>
            <person name="Wu L."/>
            <person name="Ma J."/>
        </authorList>
    </citation>
    <scope>NUCLEOTIDE SEQUENCE [LARGE SCALE GENOMIC DNA]</scope>
    <source>
        <strain evidence="2">JCM 17688</strain>
    </source>
</reference>
<dbReference type="RefSeq" id="WP_344991243.1">
    <property type="nucleotide sequence ID" value="NZ_BAABFR010000008.1"/>
</dbReference>